<dbReference type="EMBL" id="JAYMYQ010000001">
    <property type="protein sequence ID" value="KAK7361871.1"/>
    <property type="molecule type" value="Genomic_DNA"/>
</dbReference>
<name>A0AAN9MXQ5_CANGL</name>
<protein>
    <submittedName>
        <fullName evidence="1">Uncharacterized protein</fullName>
    </submittedName>
</protein>
<sequence length="252" mass="28842">MLNRSPSIKTLTMQSLSVVSSPHSILSVDNLAVVAAKFNPDFNDKIQTHNDKEENVDEQEFSFACADPQGTLIFADEIFNNGKIQPTNHPSNHSLILTVAHENDTFPIQPSLKKHFTEHVNSFSSGLKGRYNDNEITQKTTMVEVKVWNDKCKKRNSTGFSKIWRFLKGLRNRSYKEGSDSIVFLNPLVPMSTRFNKAKKKNILRKGKGEGCKTTLSAHEKLYVMNRRRRDSIKRKSFLPYKQQLIGFFTNM</sequence>
<comment type="caution">
    <text evidence="1">The sequence shown here is derived from an EMBL/GenBank/DDBJ whole genome shotgun (WGS) entry which is preliminary data.</text>
</comment>
<dbReference type="PANTHER" id="PTHR33095">
    <property type="entry name" value="OS07G0619500 PROTEIN"/>
    <property type="match status" value="1"/>
</dbReference>
<dbReference type="AlphaFoldDB" id="A0AAN9MXQ5"/>
<reference evidence="1 2" key="1">
    <citation type="submission" date="2024-01" db="EMBL/GenBank/DDBJ databases">
        <title>The genomes of 5 underutilized Papilionoideae crops provide insights into root nodulation and disease resistanc.</title>
        <authorList>
            <person name="Jiang F."/>
        </authorList>
    </citation>
    <scope>NUCLEOTIDE SEQUENCE [LARGE SCALE GENOMIC DNA]</scope>
    <source>
        <strain evidence="1">LVBAO_FW01</strain>
        <tissue evidence="1">Leaves</tissue>
    </source>
</reference>
<dbReference type="InterPro" id="IPR012442">
    <property type="entry name" value="DUF1645_plant"/>
</dbReference>
<accession>A0AAN9MXQ5</accession>
<dbReference type="Pfam" id="PF07816">
    <property type="entry name" value="DUF1645"/>
    <property type="match status" value="1"/>
</dbReference>
<gene>
    <name evidence="1" type="ORF">VNO77_03960</name>
</gene>
<organism evidence="1 2">
    <name type="scientific">Canavalia gladiata</name>
    <name type="common">Sword bean</name>
    <name type="synonym">Dolichos gladiatus</name>
    <dbReference type="NCBI Taxonomy" id="3824"/>
    <lineage>
        <taxon>Eukaryota</taxon>
        <taxon>Viridiplantae</taxon>
        <taxon>Streptophyta</taxon>
        <taxon>Embryophyta</taxon>
        <taxon>Tracheophyta</taxon>
        <taxon>Spermatophyta</taxon>
        <taxon>Magnoliopsida</taxon>
        <taxon>eudicotyledons</taxon>
        <taxon>Gunneridae</taxon>
        <taxon>Pentapetalae</taxon>
        <taxon>rosids</taxon>
        <taxon>fabids</taxon>
        <taxon>Fabales</taxon>
        <taxon>Fabaceae</taxon>
        <taxon>Papilionoideae</taxon>
        <taxon>50 kb inversion clade</taxon>
        <taxon>NPAAA clade</taxon>
        <taxon>indigoferoid/millettioid clade</taxon>
        <taxon>Phaseoleae</taxon>
        <taxon>Canavalia</taxon>
    </lineage>
</organism>
<evidence type="ECO:0000313" key="1">
    <source>
        <dbReference type="EMBL" id="KAK7361871.1"/>
    </source>
</evidence>
<dbReference type="PANTHER" id="PTHR33095:SF114">
    <property type="entry name" value="DUF1645 FAMILY PROTEIN"/>
    <property type="match status" value="1"/>
</dbReference>
<proteinExistence type="predicted"/>
<keyword evidence="2" id="KW-1185">Reference proteome</keyword>
<evidence type="ECO:0000313" key="2">
    <source>
        <dbReference type="Proteomes" id="UP001367508"/>
    </source>
</evidence>
<dbReference type="Proteomes" id="UP001367508">
    <property type="component" value="Unassembled WGS sequence"/>
</dbReference>